<keyword evidence="2 8" id="KW-0813">Transport</keyword>
<keyword evidence="3" id="KW-1003">Cell membrane</keyword>
<reference evidence="10 11" key="1">
    <citation type="submission" date="2020-02" db="EMBL/GenBank/DDBJ databases">
        <title>Whole genome PO2S7.</title>
        <authorList>
            <person name="Singha K.M."/>
        </authorList>
    </citation>
    <scope>NUCLEOTIDE SEQUENCE [LARGE SCALE GENOMIC DNA]</scope>
    <source>
        <strain evidence="10 11">PO2S7</strain>
    </source>
</reference>
<dbReference type="SUPFAM" id="SSF161098">
    <property type="entry name" value="MetI-like"/>
    <property type="match status" value="2"/>
</dbReference>
<feature type="transmembrane region" description="Helical" evidence="8">
    <location>
        <begin position="364"/>
        <end position="385"/>
    </location>
</feature>
<evidence type="ECO:0000313" key="11">
    <source>
        <dbReference type="Proteomes" id="UP000503580"/>
    </source>
</evidence>
<keyword evidence="5 8" id="KW-0812">Transmembrane</keyword>
<feature type="transmembrane region" description="Helical" evidence="8">
    <location>
        <begin position="228"/>
        <end position="249"/>
    </location>
</feature>
<dbReference type="Proteomes" id="UP000503580">
    <property type="component" value="Chromosome"/>
</dbReference>
<dbReference type="InterPro" id="IPR035906">
    <property type="entry name" value="MetI-like_sf"/>
</dbReference>
<evidence type="ECO:0000256" key="4">
    <source>
        <dbReference type="ARBA" id="ARBA00022519"/>
    </source>
</evidence>
<feature type="transmembrane region" description="Helical" evidence="8">
    <location>
        <begin position="485"/>
        <end position="502"/>
    </location>
</feature>
<evidence type="ECO:0000313" key="10">
    <source>
        <dbReference type="EMBL" id="QIR26631.1"/>
    </source>
</evidence>
<evidence type="ECO:0000256" key="1">
    <source>
        <dbReference type="ARBA" id="ARBA00004429"/>
    </source>
</evidence>
<name>A0A6G9RLH3_9ENTR</name>
<dbReference type="RefSeq" id="WP_167575354.1">
    <property type="nucleotide sequence ID" value="NZ_CP050321.1"/>
</dbReference>
<keyword evidence="11" id="KW-1185">Reference proteome</keyword>
<feature type="transmembrane region" description="Helical" evidence="8">
    <location>
        <begin position="200"/>
        <end position="221"/>
    </location>
</feature>
<feature type="transmembrane region" description="Helical" evidence="8">
    <location>
        <begin position="332"/>
        <end position="352"/>
    </location>
</feature>
<evidence type="ECO:0000256" key="2">
    <source>
        <dbReference type="ARBA" id="ARBA00022448"/>
    </source>
</evidence>
<comment type="similarity">
    <text evidence="8">Belongs to the binding-protein-dependent transport system permease family.</text>
</comment>
<keyword evidence="6 8" id="KW-1133">Transmembrane helix</keyword>
<feature type="transmembrane region" description="Helical" evidence="8">
    <location>
        <begin position="435"/>
        <end position="457"/>
    </location>
</feature>
<dbReference type="EMBL" id="CP050321">
    <property type="protein sequence ID" value="QIR26631.1"/>
    <property type="molecule type" value="Genomic_DNA"/>
</dbReference>
<comment type="subcellular location">
    <subcellularLocation>
        <location evidence="1">Cell inner membrane</location>
        <topology evidence="1">Multi-pass membrane protein</topology>
    </subcellularLocation>
    <subcellularLocation>
        <location evidence="8">Cell membrane</location>
        <topology evidence="8">Multi-pass membrane protein</topology>
    </subcellularLocation>
</comment>
<evidence type="ECO:0000259" key="9">
    <source>
        <dbReference type="PROSITE" id="PS50928"/>
    </source>
</evidence>
<keyword evidence="7 8" id="KW-0472">Membrane</keyword>
<dbReference type="KEGG" id="kgn:GY169_07285"/>
<dbReference type="AlphaFoldDB" id="A0A6G9RLH3"/>
<dbReference type="Gene3D" id="1.10.3720.10">
    <property type="entry name" value="MetI-like"/>
    <property type="match status" value="2"/>
</dbReference>
<gene>
    <name evidence="10" type="ORF">GY169_07285</name>
</gene>
<feature type="transmembrane region" description="Helical" evidence="8">
    <location>
        <begin position="20"/>
        <end position="37"/>
    </location>
</feature>
<proteinExistence type="inferred from homology"/>
<dbReference type="CDD" id="cd06261">
    <property type="entry name" value="TM_PBP2"/>
    <property type="match status" value="2"/>
</dbReference>
<sequence length="522" mass="56841">MSQILIRTRLPGRPIFRLNGWPWLLPALLFVLWFIAAREGWMPEQILPPPSVVADTALSLFGGDLLAQWGFSLQHLALGLLLGTLAGTLLGALFGLVPTAAQRVEPLFYALAQIPTLGWIPLFMVLFGIDNGLKLAVIVKTTVVPMTLNTQQAVTSVPLTLSEAGRVMNFSRWQRLRWLVIPASLPGWFTGLRLALSQAWVSLIVVELLASSEGIGYLMVWGRQLFQLDIVFVTIAVVGISGMLMEWAANRAYSRLVFWPQPATGRLAWKPQASWRALQLPALLLVLWQLASQWGWIDGALFSSPLAVADRFVLGMVNGELTAAMLASLGRALIGGALGIASGLLCGLLLALRPRVGQIFTPTLNVLRHIALFAWLPLLTAWVGNDNGGKIVFIALASFFPMFFSTLQAVTQRSPQLDEVADVLRLKGFARLRSLILPGAAPGIFAGLRLALIYAWLGNIGAEYFMSSGVGIGSLMINAQQLLDMPTILCGMVLVGVTGAALDKAGRLLEIRATRWRQQEQL</sequence>
<dbReference type="InterPro" id="IPR000515">
    <property type="entry name" value="MetI-like"/>
</dbReference>
<dbReference type="GO" id="GO:0055085">
    <property type="term" value="P:transmembrane transport"/>
    <property type="evidence" value="ECO:0007669"/>
    <property type="project" value="InterPro"/>
</dbReference>
<feature type="transmembrane region" description="Helical" evidence="8">
    <location>
        <begin position="76"/>
        <end position="101"/>
    </location>
</feature>
<dbReference type="Pfam" id="PF00528">
    <property type="entry name" value="BPD_transp_1"/>
    <property type="match status" value="2"/>
</dbReference>
<evidence type="ECO:0000256" key="8">
    <source>
        <dbReference type="RuleBase" id="RU363032"/>
    </source>
</evidence>
<dbReference type="PROSITE" id="PS50928">
    <property type="entry name" value="ABC_TM1"/>
    <property type="match status" value="2"/>
</dbReference>
<organism evidence="10 11">
    <name type="scientific">Kluyvera genomosp. 3</name>
    <dbReference type="NCBI Taxonomy" id="2774055"/>
    <lineage>
        <taxon>Bacteria</taxon>
        <taxon>Pseudomonadati</taxon>
        <taxon>Pseudomonadota</taxon>
        <taxon>Gammaproteobacteria</taxon>
        <taxon>Enterobacterales</taxon>
        <taxon>Enterobacteriaceae</taxon>
        <taxon>Kluyvera</taxon>
    </lineage>
</organism>
<feature type="transmembrane region" description="Helical" evidence="8">
    <location>
        <begin position="107"/>
        <end position="129"/>
    </location>
</feature>
<dbReference type="PANTHER" id="PTHR30151">
    <property type="entry name" value="ALKANE SULFONATE ABC TRANSPORTER-RELATED, MEMBRANE SUBUNIT"/>
    <property type="match status" value="1"/>
</dbReference>
<evidence type="ECO:0000256" key="5">
    <source>
        <dbReference type="ARBA" id="ARBA00022692"/>
    </source>
</evidence>
<feature type="domain" description="ABC transmembrane type-1" evidence="9">
    <location>
        <begin position="325"/>
        <end position="506"/>
    </location>
</feature>
<dbReference type="PANTHER" id="PTHR30151:SF38">
    <property type="entry name" value="ALIPHATIC SULFONATES TRANSPORT PERMEASE PROTEIN SSUC-RELATED"/>
    <property type="match status" value="1"/>
</dbReference>
<evidence type="ECO:0000256" key="3">
    <source>
        <dbReference type="ARBA" id="ARBA00022475"/>
    </source>
</evidence>
<accession>A0A6G9RLH3</accession>
<feature type="transmembrane region" description="Helical" evidence="8">
    <location>
        <begin position="391"/>
        <end position="410"/>
    </location>
</feature>
<keyword evidence="4" id="KW-0997">Cell inner membrane</keyword>
<evidence type="ECO:0000256" key="7">
    <source>
        <dbReference type="ARBA" id="ARBA00023136"/>
    </source>
</evidence>
<feature type="domain" description="ABC transmembrane type-1" evidence="9">
    <location>
        <begin position="65"/>
        <end position="249"/>
    </location>
</feature>
<evidence type="ECO:0000256" key="6">
    <source>
        <dbReference type="ARBA" id="ARBA00022989"/>
    </source>
</evidence>
<protein>
    <submittedName>
        <fullName evidence="10">ABC transporter permease</fullName>
    </submittedName>
</protein>
<dbReference type="GO" id="GO:0005886">
    <property type="term" value="C:plasma membrane"/>
    <property type="evidence" value="ECO:0007669"/>
    <property type="project" value="UniProtKB-SubCell"/>
</dbReference>